<name>A0A0B6S918_BURPL</name>
<protein>
    <submittedName>
        <fullName evidence="3">Putative membrane protein</fullName>
    </submittedName>
</protein>
<dbReference type="AlphaFoldDB" id="A0A0B6S918"/>
<evidence type="ECO:0000313" key="3">
    <source>
        <dbReference type="EMBL" id="AJK50904.1"/>
    </source>
</evidence>
<keyword evidence="2" id="KW-1133">Transmembrane helix</keyword>
<dbReference type="EMBL" id="CP002581">
    <property type="protein sequence ID" value="AJK50904.1"/>
    <property type="molecule type" value="Genomic_DNA"/>
</dbReference>
<dbReference type="HOGENOM" id="CLU_042254_0_0_4"/>
<feature type="compositionally biased region" description="Basic residues" evidence="1">
    <location>
        <begin position="80"/>
        <end position="93"/>
    </location>
</feature>
<feature type="transmembrane region" description="Helical" evidence="2">
    <location>
        <begin position="446"/>
        <end position="469"/>
    </location>
</feature>
<feature type="region of interest" description="Disordered" evidence="1">
    <location>
        <begin position="1"/>
        <end position="124"/>
    </location>
</feature>
<keyword evidence="2" id="KW-0812">Transmembrane</keyword>
<evidence type="ECO:0000256" key="1">
    <source>
        <dbReference type="SAM" id="MobiDB-lite"/>
    </source>
</evidence>
<keyword evidence="4" id="KW-1185">Reference proteome</keyword>
<evidence type="ECO:0000256" key="2">
    <source>
        <dbReference type="SAM" id="Phobius"/>
    </source>
</evidence>
<evidence type="ECO:0000313" key="4">
    <source>
        <dbReference type="Proteomes" id="UP000031838"/>
    </source>
</evidence>
<keyword evidence="2" id="KW-0472">Membrane</keyword>
<gene>
    <name evidence="3" type="ORF">BGL_2c28500</name>
</gene>
<feature type="region of interest" description="Disordered" evidence="1">
    <location>
        <begin position="278"/>
        <end position="297"/>
    </location>
</feature>
<feature type="compositionally biased region" description="Low complexity" evidence="1">
    <location>
        <begin position="328"/>
        <end position="337"/>
    </location>
</feature>
<sequence length="537" mass="54817">MIEIGLPARWRPGRRPAARAVGPVRPGRAARHETMPPFRPRGPSLSVARARASRAARRAPVMRCGSHCSMIESRVSPRTRSPRSSRPSSRRRGAAANAGQPDRSIARADGEGAVHDEADPAVEPRDEHTLDLFGGLPAGAAAARAAAPATAAGANVEPQAARDTRQGSFAGFDWPDEPAGEARHGGHADAQAVVPAAAGPAVSIAPAAEPVVATGGEQDAAEPDRAAAAAAARGLTDVPAATGGTAAISSEVSVTVADEAPRHTDDAAAGAPVDAAALGESLPSGDAMPGSASAVGAPQAMPSIDVIEVAAAVQETVAGLATAKRDAAAPALARSARTGGGRRNAGRNAEPAGAPAKRRKAAAPADEVRSPTVAPVEPISPTMSAPAEAIALDATGDDNPASAPTPLAIDPDAQLRPLADRIRALQIETVDLRRAANSEMRRVNRLLLALAVVVLAGIAALVVQALALSNARGDAAALRQHVDRLVSQQETQQADLAAVQQRNDELGAQVQRLTNRVAIAAPRQPAPATIRRERRRR</sequence>
<proteinExistence type="predicted"/>
<feature type="region of interest" description="Disordered" evidence="1">
    <location>
        <begin position="323"/>
        <end position="381"/>
    </location>
</feature>
<reference evidence="3 4" key="2">
    <citation type="journal article" date="2016" name="Appl. Microbiol. Biotechnol.">
        <title>Mutations improving production and secretion of extracellular lipase by Burkholderia glumae PG1.</title>
        <authorList>
            <person name="Knapp A."/>
            <person name="Voget S."/>
            <person name="Gao R."/>
            <person name="Zaburannyi N."/>
            <person name="Krysciak D."/>
            <person name="Breuer M."/>
            <person name="Hauer B."/>
            <person name="Streit W.R."/>
            <person name="Muller R."/>
            <person name="Daniel R."/>
            <person name="Jaeger K.E."/>
        </authorList>
    </citation>
    <scope>NUCLEOTIDE SEQUENCE [LARGE SCALE GENOMIC DNA]</scope>
    <source>
        <strain evidence="3 4">PG1</strain>
    </source>
</reference>
<accession>A0A0B6S918</accession>
<reference evidence="4" key="1">
    <citation type="submission" date="2011-03" db="EMBL/GenBank/DDBJ databases">
        <authorList>
            <person name="Voget S."/>
            <person name="Streit W.R."/>
            <person name="Jaeger K.E."/>
            <person name="Daniel R."/>
        </authorList>
    </citation>
    <scope>NUCLEOTIDE SEQUENCE [LARGE SCALE GENOMIC DNA]</scope>
    <source>
        <strain evidence="4">PG1</strain>
    </source>
</reference>
<feature type="compositionally biased region" description="Low complexity" evidence="1">
    <location>
        <begin position="18"/>
        <end position="27"/>
    </location>
</feature>
<feature type="compositionally biased region" description="Basic and acidic residues" evidence="1">
    <location>
        <begin position="104"/>
        <end position="124"/>
    </location>
</feature>
<dbReference type="KEGG" id="bgp:BGL_2c28500"/>
<feature type="region of interest" description="Disordered" evidence="1">
    <location>
        <begin position="151"/>
        <end position="189"/>
    </location>
</feature>
<dbReference type="Proteomes" id="UP000031838">
    <property type="component" value="Chromosome 2"/>
</dbReference>
<feature type="compositionally biased region" description="Low complexity" evidence="1">
    <location>
        <begin position="346"/>
        <end position="355"/>
    </location>
</feature>
<organism evidence="3 4">
    <name type="scientific">Burkholderia plantarii</name>
    <dbReference type="NCBI Taxonomy" id="41899"/>
    <lineage>
        <taxon>Bacteria</taxon>
        <taxon>Pseudomonadati</taxon>
        <taxon>Pseudomonadota</taxon>
        <taxon>Betaproteobacteria</taxon>
        <taxon>Burkholderiales</taxon>
        <taxon>Burkholderiaceae</taxon>
        <taxon>Burkholderia</taxon>
    </lineage>
</organism>